<protein>
    <submittedName>
        <fullName evidence="8">Oxidoreductase</fullName>
    </submittedName>
</protein>
<name>A0A0W1JMP3_DESHA</name>
<keyword evidence="3" id="KW-1003">Cell membrane</keyword>
<keyword evidence="4 7" id="KW-0812">Transmembrane</keyword>
<dbReference type="RefSeq" id="WP_058491032.1">
    <property type="nucleotide sequence ID" value="NZ_LOCK01000015.1"/>
</dbReference>
<dbReference type="GO" id="GO:0005886">
    <property type="term" value="C:plasma membrane"/>
    <property type="evidence" value="ECO:0007669"/>
    <property type="project" value="UniProtKB-SubCell"/>
</dbReference>
<keyword evidence="5 7" id="KW-1133">Transmembrane helix</keyword>
<evidence type="ECO:0000256" key="7">
    <source>
        <dbReference type="SAM" id="Phobius"/>
    </source>
</evidence>
<dbReference type="InterPro" id="IPR052049">
    <property type="entry name" value="Electron_transfer_protein"/>
</dbReference>
<dbReference type="Gene3D" id="1.20.1630.10">
    <property type="entry name" value="Formate dehydrogenase/DMSO reductase domain"/>
    <property type="match status" value="1"/>
</dbReference>
<evidence type="ECO:0000256" key="4">
    <source>
        <dbReference type="ARBA" id="ARBA00022692"/>
    </source>
</evidence>
<feature type="transmembrane region" description="Helical" evidence="7">
    <location>
        <begin position="198"/>
        <end position="219"/>
    </location>
</feature>
<dbReference type="Pfam" id="PF03916">
    <property type="entry name" value="NrfD"/>
    <property type="match status" value="1"/>
</dbReference>
<feature type="transmembrane region" description="Helical" evidence="7">
    <location>
        <begin position="12"/>
        <end position="32"/>
    </location>
</feature>
<dbReference type="OrthoDB" id="9768846at2"/>
<dbReference type="EMBL" id="LOCK01000015">
    <property type="protein sequence ID" value="KTE92424.1"/>
    <property type="molecule type" value="Genomic_DNA"/>
</dbReference>
<evidence type="ECO:0000313" key="9">
    <source>
        <dbReference type="Proteomes" id="UP000054623"/>
    </source>
</evidence>
<evidence type="ECO:0000256" key="3">
    <source>
        <dbReference type="ARBA" id="ARBA00022475"/>
    </source>
</evidence>
<accession>A0A0W1JMP3</accession>
<feature type="transmembrane region" description="Helical" evidence="7">
    <location>
        <begin position="126"/>
        <end position="149"/>
    </location>
</feature>
<keyword evidence="6 7" id="KW-0472">Membrane</keyword>
<evidence type="ECO:0000256" key="1">
    <source>
        <dbReference type="ARBA" id="ARBA00004651"/>
    </source>
</evidence>
<evidence type="ECO:0000256" key="2">
    <source>
        <dbReference type="ARBA" id="ARBA00008929"/>
    </source>
</evidence>
<feature type="transmembrane region" description="Helical" evidence="7">
    <location>
        <begin position="161"/>
        <end position="186"/>
    </location>
</feature>
<dbReference type="Proteomes" id="UP000054623">
    <property type="component" value="Unassembled WGS sequence"/>
</dbReference>
<sequence length="398" mass="42656">MNEKTEKQIFTKPVFIILALLAVVGLVCWFLQLTKGLQLTNLNNFNTWGLYIIGFMIFTGIAAGSLLFSSSAHLFSSMAEYKPYTRIAAFVGAIGSVVAAGLFIIVDIGNPERAWYIITSANISSPMFWDTLILAAYVIIGIVFTRQLIMVEQEKKDEKSLYGISLVAFIAGLMVMVTSFVFALQVARPLWNSPAQPVSFLTAAIVAGLALLMILFTILNKNGYIVMSAEKLAKLGKITVVFLFVELLVVLGEVAIGLYAGGGEEAEIIRWLVTGEGAPFFWVELIAIVAGLVLLFSSKPSTLVMGAGVALFAIFMIKYNLLQTQLLNPLITYPGPPGYGGGEGIYLPSLIEIGIAVGIIAMGGLLVMVGLNRLRLGTKSGRSIGNGGSSFSSKAGQV</sequence>
<feature type="transmembrane region" description="Helical" evidence="7">
    <location>
        <begin position="345"/>
        <end position="371"/>
    </location>
</feature>
<feature type="transmembrane region" description="Helical" evidence="7">
    <location>
        <begin position="52"/>
        <end position="75"/>
    </location>
</feature>
<proteinExistence type="inferred from homology"/>
<gene>
    <name evidence="8" type="ORF">AT727_19760</name>
</gene>
<feature type="transmembrane region" description="Helical" evidence="7">
    <location>
        <begin position="303"/>
        <end position="321"/>
    </location>
</feature>
<comment type="similarity">
    <text evidence="2">Belongs to the NrfD family.</text>
</comment>
<dbReference type="AlphaFoldDB" id="A0A0W1JMP3"/>
<dbReference type="InterPro" id="IPR005614">
    <property type="entry name" value="NrfD-like"/>
</dbReference>
<feature type="transmembrane region" description="Helical" evidence="7">
    <location>
        <begin position="280"/>
        <end position="296"/>
    </location>
</feature>
<comment type="subcellular location">
    <subcellularLocation>
        <location evidence="1">Cell membrane</location>
        <topology evidence="1">Multi-pass membrane protein</topology>
    </subcellularLocation>
</comment>
<evidence type="ECO:0000256" key="5">
    <source>
        <dbReference type="ARBA" id="ARBA00022989"/>
    </source>
</evidence>
<reference evidence="8 9" key="1">
    <citation type="submission" date="2015-12" db="EMBL/GenBank/DDBJ databases">
        <title>Draft Genome Sequence of Desulfitobacterium hafniense Strain DH, a Sulfate-reducing Bacterium Isolated from Paddy Soils.</title>
        <authorList>
            <person name="Bao P."/>
            <person name="Zhang X."/>
            <person name="Li G."/>
        </authorList>
    </citation>
    <scope>NUCLEOTIDE SEQUENCE [LARGE SCALE GENOMIC DNA]</scope>
    <source>
        <strain evidence="8 9">DH</strain>
    </source>
</reference>
<dbReference type="PANTHER" id="PTHR34856:SF2">
    <property type="entry name" value="PROTEIN NRFD"/>
    <property type="match status" value="1"/>
</dbReference>
<comment type="caution">
    <text evidence="8">The sequence shown here is derived from an EMBL/GenBank/DDBJ whole genome shotgun (WGS) entry which is preliminary data.</text>
</comment>
<organism evidence="8 9">
    <name type="scientific">Desulfitobacterium hafniense</name>
    <name type="common">Desulfitobacterium frappieri</name>
    <dbReference type="NCBI Taxonomy" id="49338"/>
    <lineage>
        <taxon>Bacteria</taxon>
        <taxon>Bacillati</taxon>
        <taxon>Bacillota</taxon>
        <taxon>Clostridia</taxon>
        <taxon>Eubacteriales</taxon>
        <taxon>Desulfitobacteriaceae</taxon>
        <taxon>Desulfitobacterium</taxon>
    </lineage>
</organism>
<dbReference type="PANTHER" id="PTHR34856">
    <property type="entry name" value="PROTEIN NRFD"/>
    <property type="match status" value="1"/>
</dbReference>
<feature type="transmembrane region" description="Helical" evidence="7">
    <location>
        <begin position="240"/>
        <end position="260"/>
    </location>
</feature>
<evidence type="ECO:0000313" key="8">
    <source>
        <dbReference type="EMBL" id="KTE92424.1"/>
    </source>
</evidence>
<feature type="transmembrane region" description="Helical" evidence="7">
    <location>
        <begin position="87"/>
        <end position="106"/>
    </location>
</feature>
<evidence type="ECO:0000256" key="6">
    <source>
        <dbReference type="ARBA" id="ARBA00023136"/>
    </source>
</evidence>